<name>A0A9D1KKL8_9ACTN</name>
<keyword evidence="1" id="KW-1133">Transmembrane helix</keyword>
<organism evidence="2 3">
    <name type="scientific">Candidatus Avipropionibacterium avicola</name>
    <dbReference type="NCBI Taxonomy" id="2840701"/>
    <lineage>
        <taxon>Bacteria</taxon>
        <taxon>Bacillati</taxon>
        <taxon>Actinomycetota</taxon>
        <taxon>Actinomycetes</taxon>
        <taxon>Propionibacteriales</taxon>
        <taxon>Propionibacteriaceae</taxon>
        <taxon>Propionibacteriaceae incertae sedis</taxon>
        <taxon>Candidatus Avipropionibacterium</taxon>
    </lineage>
</organism>
<dbReference type="AlphaFoldDB" id="A0A9D1KKL8"/>
<feature type="transmembrane region" description="Helical" evidence="1">
    <location>
        <begin position="50"/>
        <end position="67"/>
    </location>
</feature>
<evidence type="ECO:0000256" key="1">
    <source>
        <dbReference type="SAM" id="Phobius"/>
    </source>
</evidence>
<evidence type="ECO:0000313" key="2">
    <source>
        <dbReference type="EMBL" id="HIT74359.1"/>
    </source>
</evidence>
<dbReference type="Proteomes" id="UP000886842">
    <property type="component" value="Unassembled WGS sequence"/>
</dbReference>
<feature type="transmembrane region" description="Helical" evidence="1">
    <location>
        <begin position="87"/>
        <end position="109"/>
    </location>
</feature>
<reference evidence="2" key="1">
    <citation type="submission" date="2020-10" db="EMBL/GenBank/DDBJ databases">
        <authorList>
            <person name="Gilroy R."/>
        </authorList>
    </citation>
    <scope>NUCLEOTIDE SEQUENCE</scope>
    <source>
        <strain evidence="2">ChiGjej1B1-24693</strain>
    </source>
</reference>
<dbReference type="EMBL" id="DVLP01000060">
    <property type="protein sequence ID" value="HIT74359.1"/>
    <property type="molecule type" value="Genomic_DNA"/>
</dbReference>
<keyword evidence="1" id="KW-0472">Membrane</keyword>
<feature type="transmembrane region" description="Helical" evidence="1">
    <location>
        <begin position="157"/>
        <end position="177"/>
    </location>
</feature>
<comment type="caution">
    <text evidence="2">The sequence shown here is derived from an EMBL/GenBank/DDBJ whole genome shotgun (WGS) entry which is preliminary data.</text>
</comment>
<protein>
    <submittedName>
        <fullName evidence="2">Uncharacterized protein</fullName>
    </submittedName>
</protein>
<accession>A0A9D1KKL8</accession>
<feature type="transmembrane region" description="Helical" evidence="1">
    <location>
        <begin position="189"/>
        <end position="210"/>
    </location>
</feature>
<feature type="transmembrane region" description="Helical" evidence="1">
    <location>
        <begin position="15"/>
        <end position="38"/>
    </location>
</feature>
<reference evidence="2" key="2">
    <citation type="journal article" date="2021" name="PeerJ">
        <title>Extensive microbial diversity within the chicken gut microbiome revealed by metagenomics and culture.</title>
        <authorList>
            <person name="Gilroy R."/>
            <person name="Ravi A."/>
            <person name="Getino M."/>
            <person name="Pursley I."/>
            <person name="Horton D.L."/>
            <person name="Alikhan N.F."/>
            <person name="Baker D."/>
            <person name="Gharbi K."/>
            <person name="Hall N."/>
            <person name="Watson M."/>
            <person name="Adriaenssens E.M."/>
            <person name="Foster-Nyarko E."/>
            <person name="Jarju S."/>
            <person name="Secka A."/>
            <person name="Antonio M."/>
            <person name="Oren A."/>
            <person name="Chaudhuri R.R."/>
            <person name="La Ragione R."/>
            <person name="Hildebrand F."/>
            <person name="Pallen M.J."/>
        </authorList>
    </citation>
    <scope>NUCLEOTIDE SEQUENCE</scope>
    <source>
        <strain evidence="2">ChiGjej1B1-24693</strain>
    </source>
</reference>
<proteinExistence type="predicted"/>
<evidence type="ECO:0000313" key="3">
    <source>
        <dbReference type="Proteomes" id="UP000886842"/>
    </source>
</evidence>
<sequence>MTRVITWGADLRRSIWCAVGLAVGITLLLLLASTGLMHHETTRDPILADPMWAGILIGVGSTGWAYLQISTTRRDTGFRHDRLPSLLAVAVVASTAIHLALMCTWPLIIGDRAAPDSVIATLLSDPRSFGLVASFILALQCFATCTVLGLVRLRIPVVLVAVLGLLVLLGVGAWQGVSILENPASTRPLAVWAGLAVVGYGAMVLTAARLGPGATSTSKT</sequence>
<keyword evidence="1" id="KW-0812">Transmembrane</keyword>
<feature type="transmembrane region" description="Helical" evidence="1">
    <location>
        <begin position="129"/>
        <end position="150"/>
    </location>
</feature>
<gene>
    <name evidence="2" type="ORF">IAA98_02085</name>
</gene>